<dbReference type="InterPro" id="IPR023827">
    <property type="entry name" value="Peptidase_S8_Asp-AS"/>
</dbReference>
<dbReference type="GO" id="GO:0006508">
    <property type="term" value="P:proteolysis"/>
    <property type="evidence" value="ECO:0007669"/>
    <property type="project" value="UniProtKB-KW"/>
</dbReference>
<dbReference type="GO" id="GO:0004252">
    <property type="term" value="F:serine-type endopeptidase activity"/>
    <property type="evidence" value="ECO:0007669"/>
    <property type="project" value="UniProtKB-UniRule"/>
</dbReference>
<evidence type="ECO:0000256" key="3">
    <source>
        <dbReference type="ARBA" id="ARBA00022801"/>
    </source>
</evidence>
<reference evidence="8 9" key="1">
    <citation type="submission" date="2018-11" db="EMBL/GenBank/DDBJ databases">
        <authorList>
            <person name="Criscuolo A."/>
        </authorList>
    </citation>
    <scope>NUCLEOTIDE SEQUENCE [LARGE SCALE GENOMIC DNA]</scope>
    <source>
        <strain evidence="8">ATB-66</strain>
    </source>
</reference>
<dbReference type="PROSITE" id="PS51892">
    <property type="entry name" value="SUBTILASE"/>
    <property type="match status" value="1"/>
</dbReference>
<dbReference type="PROSITE" id="PS00137">
    <property type="entry name" value="SUBTILASE_HIS"/>
    <property type="match status" value="1"/>
</dbReference>
<evidence type="ECO:0000256" key="1">
    <source>
        <dbReference type="ARBA" id="ARBA00011073"/>
    </source>
</evidence>
<accession>A0A3P5X9R2</accession>
<evidence type="ECO:0000313" key="9">
    <source>
        <dbReference type="Proteomes" id="UP000270468"/>
    </source>
</evidence>
<name>A0A3P5X9R2_9BACL</name>
<dbReference type="PRINTS" id="PR00723">
    <property type="entry name" value="SUBTILISIN"/>
</dbReference>
<comment type="similarity">
    <text evidence="1 5 6">Belongs to the peptidase S8 family.</text>
</comment>
<dbReference type="OrthoDB" id="9798386at2"/>
<evidence type="ECO:0000259" key="7">
    <source>
        <dbReference type="Pfam" id="PF00082"/>
    </source>
</evidence>
<dbReference type="RefSeq" id="WP_124070056.1">
    <property type="nucleotide sequence ID" value="NZ_CBCRXF010000021.1"/>
</dbReference>
<keyword evidence="9" id="KW-1185">Reference proteome</keyword>
<dbReference type="PANTHER" id="PTHR43399:SF4">
    <property type="entry name" value="CELL WALL-ASSOCIATED PROTEASE"/>
    <property type="match status" value="1"/>
</dbReference>
<dbReference type="InterPro" id="IPR000209">
    <property type="entry name" value="Peptidase_S8/S53_dom"/>
</dbReference>
<keyword evidence="3 5" id="KW-0378">Hydrolase</keyword>
<dbReference type="InterPro" id="IPR022398">
    <property type="entry name" value="Peptidase_S8_His-AS"/>
</dbReference>
<dbReference type="Gene3D" id="3.40.50.200">
    <property type="entry name" value="Peptidase S8/S53 domain"/>
    <property type="match status" value="1"/>
</dbReference>
<feature type="active site" description="Charge relay system" evidence="5">
    <location>
        <position position="86"/>
    </location>
</feature>
<dbReference type="SUPFAM" id="SSF52743">
    <property type="entry name" value="Subtilisin-like"/>
    <property type="match status" value="1"/>
</dbReference>
<evidence type="ECO:0000256" key="6">
    <source>
        <dbReference type="RuleBase" id="RU003355"/>
    </source>
</evidence>
<evidence type="ECO:0000313" key="8">
    <source>
        <dbReference type="EMBL" id="VDC27580.1"/>
    </source>
</evidence>
<dbReference type="PROSITE" id="PS00136">
    <property type="entry name" value="SUBTILASE_ASP"/>
    <property type="match status" value="1"/>
</dbReference>
<evidence type="ECO:0000256" key="5">
    <source>
        <dbReference type="PROSITE-ProRule" id="PRU01240"/>
    </source>
</evidence>
<feature type="domain" description="Peptidase S8/S53" evidence="7">
    <location>
        <begin position="40"/>
        <end position="283"/>
    </location>
</feature>
<protein>
    <submittedName>
        <fullName evidence="8">Intracellular serine protease</fullName>
        <ecNumber evidence="8">3.4.21.-</ecNumber>
    </submittedName>
</protein>
<keyword evidence="2 5" id="KW-0645">Protease</keyword>
<evidence type="ECO:0000256" key="2">
    <source>
        <dbReference type="ARBA" id="ARBA00022670"/>
    </source>
</evidence>
<keyword evidence="4 5" id="KW-0720">Serine protease</keyword>
<dbReference type="EC" id="3.4.21.-" evidence="8"/>
<dbReference type="AlphaFoldDB" id="A0A3P5X9R2"/>
<organism evidence="8 9">
    <name type="scientific">Filibacter tadaridae</name>
    <dbReference type="NCBI Taxonomy" id="2483811"/>
    <lineage>
        <taxon>Bacteria</taxon>
        <taxon>Bacillati</taxon>
        <taxon>Bacillota</taxon>
        <taxon>Bacilli</taxon>
        <taxon>Bacillales</taxon>
        <taxon>Caryophanaceae</taxon>
        <taxon>Filibacter</taxon>
    </lineage>
</organism>
<feature type="active site" description="Charge relay system" evidence="5">
    <location>
        <position position="49"/>
    </location>
</feature>
<dbReference type="CDD" id="cd07477">
    <property type="entry name" value="Peptidases_S8_Subtilisin_subset"/>
    <property type="match status" value="1"/>
</dbReference>
<dbReference type="InterPro" id="IPR036852">
    <property type="entry name" value="Peptidase_S8/S53_dom_sf"/>
</dbReference>
<dbReference type="InterPro" id="IPR015500">
    <property type="entry name" value="Peptidase_S8_subtilisin-rel"/>
</dbReference>
<dbReference type="InterPro" id="IPR034202">
    <property type="entry name" value="Subtilisin_Carlsberg-like"/>
</dbReference>
<dbReference type="EMBL" id="UXAV01000039">
    <property type="protein sequence ID" value="VDC27580.1"/>
    <property type="molecule type" value="Genomic_DNA"/>
</dbReference>
<dbReference type="Proteomes" id="UP000270468">
    <property type="component" value="Unassembled WGS sequence"/>
</dbReference>
<proteinExistence type="inferred from homology"/>
<dbReference type="InterPro" id="IPR023828">
    <property type="entry name" value="Peptidase_S8_Ser-AS"/>
</dbReference>
<dbReference type="PROSITE" id="PS00138">
    <property type="entry name" value="SUBTILASE_SER"/>
    <property type="match status" value="1"/>
</dbReference>
<gene>
    <name evidence="8" type="primary">isp</name>
    <name evidence="8" type="ORF">FILTAD_01670</name>
</gene>
<sequence>MENYAHVFPYKVGIQTAKANEIPEGVSLIQAPKIWAETKGKGVTVAVLDTGCDSRHPDLKERIIGGRNFTDDDRSDPTIFHDYNGHGTHVAGTIAAGQNEIGVVGVAPEASLLIVKVLNKKGAGQYKWIINGVNYAIQQKVDIISMSLGGPNDSPELHEALKKAVHNNILVVCAAGNEGDGNESTDEFAYPGYYNEVIAVGAVNLERRPSDFTNSHNEIDLVAPGEGILSTYLDGKYATLSGTSMAAPHVTGALALIKNVVNNRFGRRLSETELFAQLIKRTVPLGFSPKLEGSGLVYLTVADHLTAVFEPQSTEWVLSAH</sequence>
<evidence type="ECO:0000256" key="4">
    <source>
        <dbReference type="ARBA" id="ARBA00022825"/>
    </source>
</evidence>
<dbReference type="Pfam" id="PF00082">
    <property type="entry name" value="Peptidase_S8"/>
    <property type="match status" value="1"/>
</dbReference>
<feature type="active site" description="Charge relay system" evidence="5">
    <location>
        <position position="244"/>
    </location>
</feature>
<dbReference type="InterPro" id="IPR051048">
    <property type="entry name" value="Peptidase_S8/S53_subtilisin"/>
</dbReference>
<dbReference type="PANTHER" id="PTHR43399">
    <property type="entry name" value="SUBTILISIN-RELATED"/>
    <property type="match status" value="1"/>
</dbReference>